<organism evidence="2 3">
    <name type="scientific">Eumeta variegata</name>
    <name type="common">Bagworm moth</name>
    <name type="synonym">Eumeta japonica</name>
    <dbReference type="NCBI Taxonomy" id="151549"/>
    <lineage>
        <taxon>Eukaryota</taxon>
        <taxon>Metazoa</taxon>
        <taxon>Ecdysozoa</taxon>
        <taxon>Arthropoda</taxon>
        <taxon>Hexapoda</taxon>
        <taxon>Insecta</taxon>
        <taxon>Pterygota</taxon>
        <taxon>Neoptera</taxon>
        <taxon>Endopterygota</taxon>
        <taxon>Lepidoptera</taxon>
        <taxon>Glossata</taxon>
        <taxon>Ditrysia</taxon>
        <taxon>Tineoidea</taxon>
        <taxon>Psychidae</taxon>
        <taxon>Oiketicinae</taxon>
        <taxon>Eumeta</taxon>
    </lineage>
</organism>
<sequence>MSAFNALIKIRGSKENCEIEGEDTGNERIATALGHHFINGDLTLVDHSRAGRPPVCFKSTQYQYSLIIRVLWNFEQKVQIRAKNWMVVVELPHLEFSPELVPFATKRERKRLSTAYGLNTKINSFSGPDPVQPFRYNRRTGSDRWGAAGRGRARVQPAEGPRREEQKAARN</sequence>
<name>A0A4C1WR72_EUMVA</name>
<dbReference type="EMBL" id="BGZK01000637">
    <property type="protein sequence ID" value="GBP53996.1"/>
    <property type="molecule type" value="Genomic_DNA"/>
</dbReference>
<proteinExistence type="predicted"/>
<feature type="compositionally biased region" description="Basic and acidic residues" evidence="1">
    <location>
        <begin position="160"/>
        <end position="171"/>
    </location>
</feature>
<accession>A0A4C1WR72</accession>
<keyword evidence="3" id="KW-1185">Reference proteome</keyword>
<dbReference type="Proteomes" id="UP000299102">
    <property type="component" value="Unassembled WGS sequence"/>
</dbReference>
<evidence type="ECO:0000256" key="1">
    <source>
        <dbReference type="SAM" id="MobiDB-lite"/>
    </source>
</evidence>
<protein>
    <submittedName>
        <fullName evidence="2">Uncharacterized protein</fullName>
    </submittedName>
</protein>
<dbReference type="AlphaFoldDB" id="A0A4C1WR72"/>
<evidence type="ECO:0000313" key="2">
    <source>
        <dbReference type="EMBL" id="GBP53996.1"/>
    </source>
</evidence>
<comment type="caution">
    <text evidence="2">The sequence shown here is derived from an EMBL/GenBank/DDBJ whole genome shotgun (WGS) entry which is preliminary data.</text>
</comment>
<gene>
    <name evidence="2" type="ORF">EVAR_36879_1</name>
</gene>
<reference evidence="2 3" key="1">
    <citation type="journal article" date="2019" name="Commun. Biol.">
        <title>The bagworm genome reveals a unique fibroin gene that provides high tensile strength.</title>
        <authorList>
            <person name="Kono N."/>
            <person name="Nakamura H."/>
            <person name="Ohtoshi R."/>
            <person name="Tomita M."/>
            <person name="Numata K."/>
            <person name="Arakawa K."/>
        </authorList>
    </citation>
    <scope>NUCLEOTIDE SEQUENCE [LARGE SCALE GENOMIC DNA]</scope>
</reference>
<feature type="region of interest" description="Disordered" evidence="1">
    <location>
        <begin position="129"/>
        <end position="171"/>
    </location>
</feature>
<evidence type="ECO:0000313" key="3">
    <source>
        <dbReference type="Proteomes" id="UP000299102"/>
    </source>
</evidence>